<dbReference type="STRING" id="1036611.A0A1L9P3X6"/>
<dbReference type="PANTHER" id="PTHR47668:SF1">
    <property type="entry name" value="DIENELACTONE HYDROLASE DOMAIN-CONTAINING PROTEIN-RELATED"/>
    <property type="match status" value="1"/>
</dbReference>
<protein>
    <recommendedName>
        <fullName evidence="3">Dienelactone hydrolase domain-containing protein</fullName>
    </recommendedName>
</protein>
<sequence>MAKEDAEFLAIPHAILASKDEPADEVEAYDEAIKRKGLGGFVETYWDMWHGWMGARADLQQEASLKEYTRGYGQLADFFEKYLS</sequence>
<dbReference type="Proteomes" id="UP000184073">
    <property type="component" value="Unassembled WGS sequence"/>
</dbReference>
<evidence type="ECO:0000313" key="1">
    <source>
        <dbReference type="EMBL" id="OJI96237.1"/>
    </source>
</evidence>
<dbReference type="OrthoDB" id="2147163at2759"/>
<dbReference type="PANTHER" id="PTHR47668">
    <property type="entry name" value="DIENELACTONE HYDROLASE FAMILY PROTEIN (AFU_ORTHOLOGUE AFUA_6G01940)"/>
    <property type="match status" value="1"/>
</dbReference>
<evidence type="ECO:0008006" key="3">
    <source>
        <dbReference type="Google" id="ProtNLM"/>
    </source>
</evidence>
<dbReference type="EMBL" id="KV878125">
    <property type="protein sequence ID" value="OJI96237.1"/>
    <property type="molecule type" value="Genomic_DNA"/>
</dbReference>
<dbReference type="GeneID" id="63726541"/>
<gene>
    <name evidence="1" type="ORF">ASPVEDRAFT_35605</name>
</gene>
<dbReference type="VEuPathDB" id="FungiDB:ASPVEDRAFT_35605"/>
<keyword evidence="2" id="KW-1185">Reference proteome</keyword>
<dbReference type="AlphaFoldDB" id="A0A1L9P3X6"/>
<proteinExistence type="predicted"/>
<evidence type="ECO:0000313" key="2">
    <source>
        <dbReference type="Proteomes" id="UP000184073"/>
    </source>
</evidence>
<name>A0A1L9P3X6_ASPVE</name>
<reference evidence="2" key="1">
    <citation type="journal article" date="2017" name="Genome Biol.">
        <title>Comparative genomics reveals high biological diversity and specific adaptations in the industrially and medically important fungal genus Aspergillus.</title>
        <authorList>
            <person name="de Vries R.P."/>
            <person name="Riley R."/>
            <person name="Wiebenga A."/>
            <person name="Aguilar-Osorio G."/>
            <person name="Amillis S."/>
            <person name="Uchima C.A."/>
            <person name="Anderluh G."/>
            <person name="Asadollahi M."/>
            <person name="Askin M."/>
            <person name="Barry K."/>
            <person name="Battaglia E."/>
            <person name="Bayram O."/>
            <person name="Benocci T."/>
            <person name="Braus-Stromeyer S.A."/>
            <person name="Caldana C."/>
            <person name="Canovas D."/>
            <person name="Cerqueira G.C."/>
            <person name="Chen F."/>
            <person name="Chen W."/>
            <person name="Choi C."/>
            <person name="Clum A."/>
            <person name="Dos Santos R.A."/>
            <person name="Damasio A.R."/>
            <person name="Diallinas G."/>
            <person name="Emri T."/>
            <person name="Fekete E."/>
            <person name="Flipphi M."/>
            <person name="Freyberg S."/>
            <person name="Gallo A."/>
            <person name="Gournas C."/>
            <person name="Habgood R."/>
            <person name="Hainaut M."/>
            <person name="Harispe M.L."/>
            <person name="Henrissat B."/>
            <person name="Hilden K.S."/>
            <person name="Hope R."/>
            <person name="Hossain A."/>
            <person name="Karabika E."/>
            <person name="Karaffa L."/>
            <person name="Karanyi Z."/>
            <person name="Krasevec N."/>
            <person name="Kuo A."/>
            <person name="Kusch H."/>
            <person name="LaButti K."/>
            <person name="Lagendijk E.L."/>
            <person name="Lapidus A."/>
            <person name="Levasseur A."/>
            <person name="Lindquist E."/>
            <person name="Lipzen A."/>
            <person name="Logrieco A.F."/>
            <person name="MacCabe A."/>
            <person name="Maekelae M.R."/>
            <person name="Malavazi I."/>
            <person name="Melin P."/>
            <person name="Meyer V."/>
            <person name="Mielnichuk N."/>
            <person name="Miskei M."/>
            <person name="Molnar A.P."/>
            <person name="Mule G."/>
            <person name="Ngan C.Y."/>
            <person name="Orejas M."/>
            <person name="Orosz E."/>
            <person name="Ouedraogo J.P."/>
            <person name="Overkamp K.M."/>
            <person name="Park H.-S."/>
            <person name="Perrone G."/>
            <person name="Piumi F."/>
            <person name="Punt P.J."/>
            <person name="Ram A.F."/>
            <person name="Ramon A."/>
            <person name="Rauscher S."/>
            <person name="Record E."/>
            <person name="Riano-Pachon D.M."/>
            <person name="Robert V."/>
            <person name="Roehrig J."/>
            <person name="Ruller R."/>
            <person name="Salamov A."/>
            <person name="Salih N.S."/>
            <person name="Samson R.A."/>
            <person name="Sandor E."/>
            <person name="Sanguinetti M."/>
            <person name="Schuetze T."/>
            <person name="Sepcic K."/>
            <person name="Shelest E."/>
            <person name="Sherlock G."/>
            <person name="Sophianopoulou V."/>
            <person name="Squina F.M."/>
            <person name="Sun H."/>
            <person name="Susca A."/>
            <person name="Todd R.B."/>
            <person name="Tsang A."/>
            <person name="Unkles S.E."/>
            <person name="van de Wiele N."/>
            <person name="van Rossen-Uffink D."/>
            <person name="Oliveira J.V."/>
            <person name="Vesth T.C."/>
            <person name="Visser J."/>
            <person name="Yu J.-H."/>
            <person name="Zhou M."/>
            <person name="Andersen M.R."/>
            <person name="Archer D.B."/>
            <person name="Baker S.E."/>
            <person name="Benoit I."/>
            <person name="Brakhage A.A."/>
            <person name="Braus G.H."/>
            <person name="Fischer R."/>
            <person name="Frisvad J.C."/>
            <person name="Goldman G.H."/>
            <person name="Houbraken J."/>
            <person name="Oakley B."/>
            <person name="Pocsi I."/>
            <person name="Scazzocchio C."/>
            <person name="Seiboth B."/>
            <person name="vanKuyk P.A."/>
            <person name="Wortman J."/>
            <person name="Dyer P.S."/>
            <person name="Grigoriev I.V."/>
        </authorList>
    </citation>
    <scope>NUCLEOTIDE SEQUENCE [LARGE SCALE GENOMIC DNA]</scope>
    <source>
        <strain evidence="2">CBS 583.65</strain>
    </source>
</reference>
<organism evidence="1 2">
    <name type="scientific">Aspergillus versicolor CBS 583.65</name>
    <dbReference type="NCBI Taxonomy" id="1036611"/>
    <lineage>
        <taxon>Eukaryota</taxon>
        <taxon>Fungi</taxon>
        <taxon>Dikarya</taxon>
        <taxon>Ascomycota</taxon>
        <taxon>Pezizomycotina</taxon>
        <taxon>Eurotiomycetes</taxon>
        <taxon>Eurotiomycetidae</taxon>
        <taxon>Eurotiales</taxon>
        <taxon>Aspergillaceae</taxon>
        <taxon>Aspergillus</taxon>
        <taxon>Aspergillus subgen. Nidulantes</taxon>
    </lineage>
</organism>
<dbReference type="RefSeq" id="XP_040662000.1">
    <property type="nucleotide sequence ID" value="XM_040811030.1"/>
</dbReference>
<accession>A0A1L9P3X6</accession>